<dbReference type="Proteomes" id="UP000697995">
    <property type="component" value="Unassembled WGS sequence"/>
</dbReference>
<keyword evidence="4" id="KW-0808">Transferase</keyword>
<keyword evidence="5" id="KW-0547">Nucleotide-binding</keyword>
<sequence length="469" mass="49570">AAPPATADAAPREPAAVPMPWTHLALQGVEPDLASLGAALAMLAPRDGIRIALLAPDGQVLLRSGAGTEPEQGVLVVRRAVPGWPLQVAALQAPPATPSVLPFLAVAALALLLLAGFALRWDRRIRATAAAALRDEALRRASLAESTARQRLALGAAGLGCWSWDEAADEVTWDASAAAILGWQPACLARGDALRQRLDPADAPLLQAALEQGRRSGEPTQCTLRLRATPGLPQRWIELRIQAWPGPRGILWHGVIGDATARREAEEAQQRLLHEVDHRARNALAVVQALLRLSRGEPPAGLLPRVEARIAALARAHTLLAQSRWEGADLRRLATAELNRQGPSGQRAQLAGPPVLLSPLAAQPMAMVLHELASNAARHGALAAPGGSLSLTWRWLPEGGLDLAWQETLAVPQPRGRAPAGFGTRILDATIRDQLGGRIAREWRAEGLRCSIGLPAGCLVAAPALLAAE</sequence>
<dbReference type="Pfam" id="PF07536">
    <property type="entry name" value="HWE_HK"/>
    <property type="match status" value="1"/>
</dbReference>
<keyword evidence="11" id="KW-1185">Reference proteome</keyword>
<evidence type="ECO:0000313" key="11">
    <source>
        <dbReference type="Proteomes" id="UP000697995"/>
    </source>
</evidence>
<evidence type="ECO:0000256" key="7">
    <source>
        <dbReference type="ARBA" id="ARBA00022840"/>
    </source>
</evidence>
<dbReference type="SUPFAM" id="SSF55785">
    <property type="entry name" value="PYP-like sensor domain (PAS domain)"/>
    <property type="match status" value="1"/>
</dbReference>
<gene>
    <name evidence="10" type="ORF">CKO45_30160</name>
</gene>
<keyword evidence="3" id="KW-0597">Phosphoprotein</keyword>
<keyword evidence="8" id="KW-1133">Transmembrane helix</keyword>
<evidence type="ECO:0000256" key="6">
    <source>
        <dbReference type="ARBA" id="ARBA00022777"/>
    </source>
</evidence>
<dbReference type="InterPro" id="IPR011102">
    <property type="entry name" value="Sig_transdc_His_kinase_HWE"/>
</dbReference>
<keyword evidence="7" id="KW-0067">ATP-binding</keyword>
<dbReference type="EC" id="2.7.13.3" evidence="2"/>
<dbReference type="Gene3D" id="3.30.450.20">
    <property type="entry name" value="PAS domain"/>
    <property type="match status" value="1"/>
</dbReference>
<dbReference type="PANTHER" id="PTHR41523:SF8">
    <property type="entry name" value="ETHYLENE RESPONSE SENSOR PROTEIN"/>
    <property type="match status" value="1"/>
</dbReference>
<proteinExistence type="predicted"/>
<evidence type="ECO:0000256" key="8">
    <source>
        <dbReference type="SAM" id="Phobius"/>
    </source>
</evidence>
<dbReference type="Gene3D" id="3.30.565.10">
    <property type="entry name" value="Histidine kinase-like ATPase, C-terminal domain"/>
    <property type="match status" value="1"/>
</dbReference>
<keyword evidence="6" id="KW-0418">Kinase</keyword>
<comment type="catalytic activity">
    <reaction evidence="1">
        <text>ATP + protein L-histidine = ADP + protein N-phospho-L-histidine.</text>
        <dbReference type="EC" id="2.7.13.3"/>
    </reaction>
</comment>
<dbReference type="InterPro" id="IPR036890">
    <property type="entry name" value="HATPase_C_sf"/>
</dbReference>
<reference evidence="10 11" key="1">
    <citation type="journal article" date="2020" name="Microorganisms">
        <title>Osmotic Adaptation and Compatible Solute Biosynthesis of Phototrophic Bacteria as Revealed from Genome Analyses.</title>
        <authorList>
            <person name="Imhoff J.F."/>
            <person name="Rahn T."/>
            <person name="Kunzel S."/>
            <person name="Keller A."/>
            <person name="Neulinger S.C."/>
        </authorList>
    </citation>
    <scope>NUCLEOTIDE SEQUENCE [LARGE SCALE GENOMIC DNA]</scope>
    <source>
        <strain evidence="10 11">DSM 15382</strain>
    </source>
</reference>
<dbReference type="InterPro" id="IPR035965">
    <property type="entry name" value="PAS-like_dom_sf"/>
</dbReference>
<evidence type="ECO:0000256" key="3">
    <source>
        <dbReference type="ARBA" id="ARBA00022553"/>
    </source>
</evidence>
<protein>
    <recommendedName>
        <fullName evidence="2">histidine kinase</fullName>
        <ecNumber evidence="2">2.7.13.3</ecNumber>
    </recommendedName>
</protein>
<evidence type="ECO:0000256" key="1">
    <source>
        <dbReference type="ARBA" id="ARBA00000085"/>
    </source>
</evidence>
<dbReference type="SMART" id="SM00911">
    <property type="entry name" value="HWE_HK"/>
    <property type="match status" value="1"/>
</dbReference>
<keyword evidence="8" id="KW-0472">Membrane</keyword>
<evidence type="ECO:0000256" key="2">
    <source>
        <dbReference type="ARBA" id="ARBA00012438"/>
    </source>
</evidence>
<feature type="non-terminal residue" evidence="10">
    <location>
        <position position="1"/>
    </location>
</feature>
<feature type="domain" description="Signal transduction histidine kinase HWE region" evidence="9">
    <location>
        <begin position="275"/>
        <end position="354"/>
    </location>
</feature>
<evidence type="ECO:0000256" key="5">
    <source>
        <dbReference type="ARBA" id="ARBA00022741"/>
    </source>
</evidence>
<comment type="caution">
    <text evidence="10">The sequence shown here is derived from an EMBL/GenBank/DDBJ whole genome shotgun (WGS) entry which is preliminary data.</text>
</comment>
<evidence type="ECO:0000256" key="4">
    <source>
        <dbReference type="ARBA" id="ARBA00022679"/>
    </source>
</evidence>
<feature type="transmembrane region" description="Helical" evidence="8">
    <location>
        <begin position="100"/>
        <end position="119"/>
    </location>
</feature>
<organism evidence="10 11">
    <name type="scientific">Paracraurococcus ruber</name>
    <dbReference type="NCBI Taxonomy" id="77675"/>
    <lineage>
        <taxon>Bacteria</taxon>
        <taxon>Pseudomonadati</taxon>
        <taxon>Pseudomonadota</taxon>
        <taxon>Alphaproteobacteria</taxon>
        <taxon>Acetobacterales</taxon>
        <taxon>Roseomonadaceae</taxon>
        <taxon>Paracraurococcus</taxon>
    </lineage>
</organism>
<dbReference type="EMBL" id="NRSG01000568">
    <property type="protein sequence ID" value="MBK1662446.1"/>
    <property type="molecule type" value="Genomic_DNA"/>
</dbReference>
<name>A0ABS1D7A7_9PROT</name>
<dbReference type="RefSeq" id="WP_274607384.1">
    <property type="nucleotide sequence ID" value="NZ_NRSG01000568.1"/>
</dbReference>
<dbReference type="CDD" id="cd00130">
    <property type="entry name" value="PAS"/>
    <property type="match status" value="1"/>
</dbReference>
<dbReference type="InterPro" id="IPR000014">
    <property type="entry name" value="PAS"/>
</dbReference>
<evidence type="ECO:0000313" key="10">
    <source>
        <dbReference type="EMBL" id="MBK1662446.1"/>
    </source>
</evidence>
<evidence type="ECO:0000259" key="9">
    <source>
        <dbReference type="SMART" id="SM00911"/>
    </source>
</evidence>
<dbReference type="PANTHER" id="PTHR41523">
    <property type="entry name" value="TWO-COMPONENT SYSTEM SENSOR PROTEIN"/>
    <property type="match status" value="1"/>
</dbReference>
<keyword evidence="8" id="KW-0812">Transmembrane</keyword>
<accession>A0ABS1D7A7</accession>